<dbReference type="EC" id="5.6.2.3" evidence="1"/>
<dbReference type="eggNOG" id="KOG0987">
    <property type="taxonomic scope" value="Eukaryota"/>
</dbReference>
<comment type="catalytic activity">
    <reaction evidence="1">
        <text>ATP + H2O = ADP + phosphate + H(+)</text>
        <dbReference type="Rhea" id="RHEA:13065"/>
        <dbReference type="ChEBI" id="CHEBI:15377"/>
        <dbReference type="ChEBI" id="CHEBI:15378"/>
        <dbReference type="ChEBI" id="CHEBI:30616"/>
        <dbReference type="ChEBI" id="CHEBI:43474"/>
        <dbReference type="ChEBI" id="CHEBI:456216"/>
        <dbReference type="EC" id="5.6.2.3"/>
    </reaction>
</comment>
<keyword evidence="1" id="KW-0227">DNA damage</keyword>
<dbReference type="PANTHER" id="PTHR47642:SF6">
    <property type="entry name" value="ATP-DEPENDENT DNA HELICASE"/>
    <property type="match status" value="1"/>
</dbReference>
<dbReference type="VEuPathDB" id="FungiDB:CHGG_10879"/>
<gene>
    <name evidence="6" type="ORF">CHGG_10879</name>
</gene>
<evidence type="ECO:0000256" key="1">
    <source>
        <dbReference type="RuleBase" id="RU363044"/>
    </source>
</evidence>
<comment type="similarity">
    <text evidence="1">Belongs to the helicase family.</text>
</comment>
<feature type="region of interest" description="Disordered" evidence="2">
    <location>
        <begin position="61"/>
        <end position="83"/>
    </location>
</feature>
<dbReference type="InParanoid" id="Q2GMC5"/>
<feature type="compositionally biased region" description="Basic and acidic residues" evidence="2">
    <location>
        <begin position="182"/>
        <end position="219"/>
    </location>
</feature>
<feature type="domain" description="DNA helicase Pif1-like DEAD-box helicase" evidence="3">
    <location>
        <begin position="1391"/>
        <end position="1525"/>
    </location>
</feature>
<dbReference type="GO" id="GO:0016887">
    <property type="term" value="F:ATP hydrolysis activity"/>
    <property type="evidence" value="ECO:0007669"/>
    <property type="project" value="RHEA"/>
</dbReference>
<comment type="cofactor">
    <cofactor evidence="1">
        <name>Mg(2+)</name>
        <dbReference type="ChEBI" id="CHEBI:18420"/>
    </cofactor>
</comment>
<feature type="compositionally biased region" description="Polar residues" evidence="2">
    <location>
        <begin position="1294"/>
        <end position="1308"/>
    </location>
</feature>
<keyword evidence="7" id="KW-1185">Reference proteome</keyword>
<dbReference type="GO" id="GO:0006281">
    <property type="term" value="P:DNA repair"/>
    <property type="evidence" value="ECO:0007669"/>
    <property type="project" value="UniProtKB-KW"/>
</dbReference>
<organism evidence="6 7">
    <name type="scientific">Chaetomium globosum (strain ATCC 6205 / CBS 148.51 / DSM 1962 / NBRC 6347 / NRRL 1970)</name>
    <name type="common">Soil fungus</name>
    <dbReference type="NCBI Taxonomy" id="306901"/>
    <lineage>
        <taxon>Eukaryota</taxon>
        <taxon>Fungi</taxon>
        <taxon>Dikarya</taxon>
        <taxon>Ascomycota</taxon>
        <taxon>Pezizomycotina</taxon>
        <taxon>Sordariomycetes</taxon>
        <taxon>Sordariomycetidae</taxon>
        <taxon>Sordariales</taxon>
        <taxon>Chaetomiaceae</taxon>
        <taxon>Chaetomium</taxon>
    </lineage>
</organism>
<feature type="region of interest" description="Disordered" evidence="2">
    <location>
        <begin position="242"/>
        <end position="273"/>
    </location>
</feature>
<keyword evidence="1" id="KW-0234">DNA repair</keyword>
<protein>
    <recommendedName>
        <fullName evidence="1">ATP-dependent DNA helicase</fullName>
        <ecNumber evidence="1">5.6.2.3</ecNumber>
    </recommendedName>
</protein>
<dbReference type="GO" id="GO:0005524">
    <property type="term" value="F:ATP binding"/>
    <property type="evidence" value="ECO:0007669"/>
    <property type="project" value="UniProtKB-KW"/>
</dbReference>
<keyword evidence="1" id="KW-0378">Hydrolase</keyword>
<dbReference type="Pfam" id="PF20209">
    <property type="entry name" value="DUF6570"/>
    <property type="match status" value="1"/>
</dbReference>
<dbReference type="InterPro" id="IPR027417">
    <property type="entry name" value="P-loop_NTPase"/>
</dbReference>
<dbReference type="InterPro" id="IPR025476">
    <property type="entry name" value="Helitron_helicase-like"/>
</dbReference>
<keyword evidence="1" id="KW-0067">ATP-binding</keyword>
<dbReference type="Gene3D" id="3.40.50.300">
    <property type="entry name" value="P-loop containing nucleotide triphosphate hydrolases"/>
    <property type="match status" value="1"/>
</dbReference>
<dbReference type="GO" id="GO:0043139">
    <property type="term" value="F:5'-3' DNA helicase activity"/>
    <property type="evidence" value="ECO:0007669"/>
    <property type="project" value="UniProtKB-EC"/>
</dbReference>
<dbReference type="InterPro" id="IPR010285">
    <property type="entry name" value="DNA_helicase_pif1-like_DEAD"/>
</dbReference>
<keyword evidence="1" id="KW-0233">DNA recombination</keyword>
<feature type="region of interest" description="Disordered" evidence="2">
    <location>
        <begin position="94"/>
        <end position="113"/>
    </location>
</feature>
<dbReference type="Pfam" id="PF14214">
    <property type="entry name" value="Helitron_like_N"/>
    <property type="match status" value="1"/>
</dbReference>
<dbReference type="CDD" id="cd22249">
    <property type="entry name" value="UDM1_RNF168_RNF169-like"/>
    <property type="match status" value="1"/>
</dbReference>
<evidence type="ECO:0000256" key="2">
    <source>
        <dbReference type="SAM" id="MobiDB-lite"/>
    </source>
</evidence>
<evidence type="ECO:0000259" key="4">
    <source>
        <dbReference type="Pfam" id="PF14214"/>
    </source>
</evidence>
<feature type="domain" description="DUF6570" evidence="5">
    <location>
        <begin position="294"/>
        <end position="435"/>
    </location>
</feature>
<dbReference type="GO" id="GO:0006310">
    <property type="term" value="P:DNA recombination"/>
    <property type="evidence" value="ECO:0007669"/>
    <property type="project" value="UniProtKB-KW"/>
</dbReference>
<dbReference type="GO" id="GO:0000723">
    <property type="term" value="P:telomere maintenance"/>
    <property type="evidence" value="ECO:0007669"/>
    <property type="project" value="InterPro"/>
</dbReference>
<dbReference type="HOGENOM" id="CLU_001248_5_0_1"/>
<dbReference type="SUPFAM" id="SSF52540">
    <property type="entry name" value="P-loop containing nucleoside triphosphate hydrolases"/>
    <property type="match status" value="2"/>
</dbReference>
<sequence>MSESNNGLLFPPTPLQIQSQREWIDAGNPGHERILLVPEMARSGNQVHRTFTDLCFAPFQPQEERRSQRPWALTGPQDDESRAIREASRLRLAEQRRQEREAMRQREREARRQREEIAEGLLAEQRQQGREAMRQREEIAEGVLEEQRRQEREVTQQQRETIRWMKEEERRRQQTEAIGQQEEDRRRQHEERCLRQEEGRHQREEERRRQLEEERERHPRAEEIRQWLEKERKKREEVARRREELAEHTSRGRQRARRARQEANSSSPECFPERDGDNVVPICFTCRAAFDRHRVPGVCMGSTMDIGCEHRYPKELRDLTPLEEKLISLNTAYGFITKFNVQRGQKTGPTYRKHVVGHISVFPNDVESLAATILPHPLVSSLDQVHVIWTGLERPRPVDVSKLLSVRPGALLTALHWLRANNPLYADIVINEEEMHSWSFENGSQVPSLAYQRMVREQETAEEAIRTAQIVPPTDRGQDLPVKLSTVEDIMTELADRCKESPAPAEPTPSASTASLEEATAEETEEPVFELRSSAMFPIDDQAAFEEQDKLEFISLALEAERESDDRYEARAGDAPSMQVYGSSERPFIRISRGSEFADAFSPDYFPKTFPCCFPYGRGGPRVADRNEEGGSANPLLRDMTLESWAKVVLQRHGGHFGQHPMFGFLIFNILVKSRNRRIGQGRLKRSAFRRIEGIHQRLTPERLREAQKEMSETGKTTDGDVLALMKELSLYGSRHPLSNESRLSMRKKIWSMIVAFGLSAIWFTLNPNDINNPVRLKLAAYRGRDGEAARAFLSALSTTLQMTTLSVHDPLSSTLFFFREISLFFEHYVRVGRPSIYGNVSHYYATIETNDRGALHLHGLLWLDGNLDLANLVRDMANPDEAVYRSKVKSFVDDVFTATLDEALAQEATESGKKTTVVEPELMHDAEWLSGEFEREANFVASRCQVHRHTATCVKYSFKEVLKSGPEKCKAQLCRFRAPWKLVPETSFTEDGLLEVKRDHQMVNQYNQSMAVGLRHNIDISPILTRKKGLSLVHYIGNYASKLHAPHVDANRSCSGAAGVGFAAARGARRLGCAVGDERSHQIVPPASRKSNPHEQRALTSRGAWLSAQLRDRLHERHCLELDTSEFLVLGLTLAIARGQLGARIRSHVQNIALLRVSADDARADRKMQGLEQENEDVVDGFGFEDREGDDDGVGLDGGDIDPQAHYEAFLNVLSAVRGSEIKDMTATSALRRLDQEARAVDPSQDDNNAAQRGRHFYTMLQDLQDSPFRGMGLPSREEIDAVLKVQKKEDSNVTAKIQGRQTNPSSAHVGEPHGSPRLPVHGCERSPEGVGPGGQMRLELGRYATYVDVALGLTRHWTLNKLQSMAVLLPAAFLDERGTRLQEEGGRQHFQYIGGEGGTGKSRVIHAIKDMFRLKDGLHTLLLTGASGNAAALIGGVTLHSAANIAFEGRAATAKNVSEEEKLRWKNMIMLVIDEISQVGGLTLAAVDSRLKQYRDDHHRPFGGIPMVMFFGDFFQFDPVLQTSLLLPTPRDPGGQRPDSSAKHLAAHKLFLQFANVVILREQVRAAGCARLRGFLRRLRSGEQTELDFQRLSQRVYTPSCESSFVDGLRAITPLNQDRWDLNMAAVVQWARAHGKHISVFAAKHDTESGKRLSAGDLCHVLRYGDDSQLPTPGLFFYAQGMPVVVTRNQFVGLKVVNGAPFKAVDIFPDLAAGTIALASDVTLHLGPPVAVLLESDDSAGLAIPGLPNGTILIKSKTVAIPSQMRGKEGRWRGKPGFRWVTHRTGPLCTPAFAMTDQKSQGKQFSNVLVNLKGVHSSGTVTRPSFMSLYVQLSRAQSWDGLHLFRKPGRGDFIEPKNVLDKDMREAILKLERRGEETRRRFEQDHRHESWFQEWAAMPESGQGTETDDVEDAALWRDPGVSELRS</sequence>
<name>Q2GMC5_CHAGB</name>
<evidence type="ECO:0000313" key="7">
    <source>
        <dbReference type="Proteomes" id="UP000001056"/>
    </source>
</evidence>
<dbReference type="Pfam" id="PF05970">
    <property type="entry name" value="PIF1"/>
    <property type="match status" value="1"/>
</dbReference>
<evidence type="ECO:0000259" key="5">
    <source>
        <dbReference type="Pfam" id="PF20209"/>
    </source>
</evidence>
<dbReference type="InterPro" id="IPR046700">
    <property type="entry name" value="DUF6570"/>
</dbReference>
<dbReference type="PANTHER" id="PTHR47642">
    <property type="entry name" value="ATP-DEPENDENT DNA HELICASE"/>
    <property type="match status" value="1"/>
</dbReference>
<feature type="compositionally biased region" description="Low complexity" evidence="2">
    <location>
        <begin position="508"/>
        <end position="518"/>
    </location>
</feature>
<feature type="region of interest" description="Disordered" evidence="2">
    <location>
        <begin position="1292"/>
        <end position="1335"/>
    </location>
</feature>
<feature type="region of interest" description="Disordered" evidence="2">
    <location>
        <begin position="496"/>
        <end position="527"/>
    </location>
</feature>
<keyword evidence="1" id="KW-0547">Nucleotide-binding</keyword>
<evidence type="ECO:0000259" key="3">
    <source>
        <dbReference type="Pfam" id="PF05970"/>
    </source>
</evidence>
<dbReference type="InterPro" id="IPR051055">
    <property type="entry name" value="PIF1_helicase"/>
</dbReference>
<keyword evidence="1" id="KW-0347">Helicase</keyword>
<feature type="domain" description="Helitron helicase-like" evidence="4">
    <location>
        <begin position="645"/>
        <end position="862"/>
    </location>
</feature>
<dbReference type="EMBL" id="CH408036">
    <property type="protein sequence ID" value="EAQ83061.1"/>
    <property type="molecule type" value="Genomic_DNA"/>
</dbReference>
<proteinExistence type="inferred from homology"/>
<feature type="region of interest" description="Disordered" evidence="2">
    <location>
        <begin position="1895"/>
        <end position="1928"/>
    </location>
</feature>
<feature type="region of interest" description="Disordered" evidence="2">
    <location>
        <begin position="168"/>
        <end position="219"/>
    </location>
</feature>
<dbReference type="GeneID" id="4397185"/>
<dbReference type="Proteomes" id="UP000001056">
    <property type="component" value="Unassembled WGS sequence"/>
</dbReference>
<dbReference type="OrthoDB" id="5095382at2759"/>
<accession>Q2GMC5</accession>
<dbReference type="OMA" id="QYNQSMA"/>
<dbReference type="RefSeq" id="XP_001226146.1">
    <property type="nucleotide sequence ID" value="XM_001226145.1"/>
</dbReference>
<reference evidence="7" key="1">
    <citation type="journal article" date="2015" name="Genome Announc.">
        <title>Draft genome sequence of the cellulolytic fungus Chaetomium globosum.</title>
        <authorList>
            <person name="Cuomo C.A."/>
            <person name="Untereiner W.A."/>
            <person name="Ma L.-J."/>
            <person name="Grabherr M."/>
            <person name="Birren B.W."/>
        </authorList>
    </citation>
    <scope>NUCLEOTIDE SEQUENCE [LARGE SCALE GENOMIC DNA]</scope>
    <source>
        <strain evidence="7">ATCC 6205 / CBS 148.51 / DSM 1962 / NBRC 6347 / NRRL 1970</strain>
    </source>
</reference>
<evidence type="ECO:0000313" key="6">
    <source>
        <dbReference type="EMBL" id="EAQ83061.1"/>
    </source>
</evidence>